<keyword evidence="2" id="KW-1185">Reference proteome</keyword>
<reference evidence="1 2" key="1">
    <citation type="submission" date="2021-05" db="EMBL/GenBank/DDBJ databases">
        <title>Comparative genomic studies on the polysaccharide-degrading batcterial strains of the Flammeovirga genus.</title>
        <authorList>
            <person name="Zewei F."/>
            <person name="Zheng Z."/>
            <person name="Yu L."/>
            <person name="Ruyue G."/>
            <person name="Yanhong M."/>
            <person name="Yuanyuan C."/>
            <person name="Jingyan G."/>
            <person name="Wenjun H."/>
        </authorList>
    </citation>
    <scope>NUCLEOTIDE SEQUENCE [LARGE SCALE GENOMIC DNA]</scope>
    <source>
        <strain evidence="1 2">NBRC:100898</strain>
    </source>
</reference>
<dbReference type="InterPro" id="IPR023393">
    <property type="entry name" value="START-like_dom_sf"/>
</dbReference>
<dbReference type="KEGG" id="fya:KMW28_06940"/>
<proteinExistence type="predicted"/>
<protein>
    <submittedName>
        <fullName evidence="1">SRPBCC family protein</fullName>
    </submittedName>
</protein>
<organism evidence="1 2">
    <name type="scientific">Flammeovirga yaeyamensis</name>
    <dbReference type="NCBI Taxonomy" id="367791"/>
    <lineage>
        <taxon>Bacteria</taxon>
        <taxon>Pseudomonadati</taxon>
        <taxon>Bacteroidota</taxon>
        <taxon>Cytophagia</taxon>
        <taxon>Cytophagales</taxon>
        <taxon>Flammeovirgaceae</taxon>
        <taxon>Flammeovirga</taxon>
    </lineage>
</organism>
<sequence>MRIFRFFSLGVFTALVFIIGGALLLPSEYNVHQKIFIKEKPSTIFPFINNLKKWNSWAFIDDENNARLSPMYSGPEEGEGAIHTWMDYHGNNAKIQILASEPFEKVKLQMTTNDGAFISDIHFTIEGDQNGSVVVWDEKGDFGFQLSARVVAFMSDYETKIGEQYQQALEQLKNRVEETSTPKQ</sequence>
<dbReference type="AlphaFoldDB" id="A0AAX1N6Y1"/>
<dbReference type="SUPFAM" id="SSF55961">
    <property type="entry name" value="Bet v1-like"/>
    <property type="match status" value="1"/>
</dbReference>
<dbReference type="RefSeq" id="WP_169664022.1">
    <property type="nucleotide sequence ID" value="NZ_CP076132.1"/>
</dbReference>
<dbReference type="EMBL" id="CP076132">
    <property type="protein sequence ID" value="QWG03313.1"/>
    <property type="molecule type" value="Genomic_DNA"/>
</dbReference>
<evidence type="ECO:0000313" key="1">
    <source>
        <dbReference type="EMBL" id="QWG03313.1"/>
    </source>
</evidence>
<dbReference type="Gene3D" id="3.30.530.20">
    <property type="match status" value="1"/>
</dbReference>
<gene>
    <name evidence="1" type="ORF">KMW28_06940</name>
</gene>
<name>A0AAX1N6Y1_9BACT</name>
<dbReference type="Proteomes" id="UP000678679">
    <property type="component" value="Chromosome 1"/>
</dbReference>
<accession>A0AAX1N6Y1</accession>
<evidence type="ECO:0000313" key="2">
    <source>
        <dbReference type="Proteomes" id="UP000678679"/>
    </source>
</evidence>